<accession>A0A1H9W8F0</accession>
<dbReference type="STRING" id="1601833.SAMN05518684_11528"/>
<dbReference type="RefSeq" id="WP_093054352.1">
    <property type="nucleotide sequence ID" value="NZ_FOGT01000015.1"/>
</dbReference>
<gene>
    <name evidence="5" type="ORF">SAMN05518684_11528</name>
</gene>
<name>A0A1H9W8F0_9BACI</name>
<dbReference type="SUPFAM" id="SSF46894">
    <property type="entry name" value="C-terminal effector domain of the bipartite response regulators"/>
    <property type="match status" value="1"/>
</dbReference>
<dbReference type="GO" id="GO:0003677">
    <property type="term" value="F:DNA binding"/>
    <property type="evidence" value="ECO:0007669"/>
    <property type="project" value="UniProtKB-KW"/>
</dbReference>
<dbReference type="SMART" id="SM00421">
    <property type="entry name" value="HTH_LUXR"/>
    <property type="match status" value="1"/>
</dbReference>
<dbReference type="InterPro" id="IPR039420">
    <property type="entry name" value="WalR-like"/>
</dbReference>
<feature type="domain" description="HTH luxR-type" evidence="4">
    <location>
        <begin position="155"/>
        <end position="220"/>
    </location>
</feature>
<dbReference type="OrthoDB" id="2968476at2"/>
<dbReference type="CDD" id="cd06170">
    <property type="entry name" value="LuxR_C_like"/>
    <property type="match status" value="1"/>
</dbReference>
<evidence type="ECO:0000313" key="5">
    <source>
        <dbReference type="EMBL" id="SES30192.1"/>
    </source>
</evidence>
<keyword evidence="2" id="KW-0238">DNA-binding</keyword>
<proteinExistence type="predicted"/>
<dbReference type="InterPro" id="IPR036388">
    <property type="entry name" value="WH-like_DNA-bd_sf"/>
</dbReference>
<evidence type="ECO:0000259" key="4">
    <source>
        <dbReference type="PROSITE" id="PS50043"/>
    </source>
</evidence>
<dbReference type="PRINTS" id="PR00038">
    <property type="entry name" value="HTHLUXR"/>
</dbReference>
<dbReference type="Gene3D" id="1.10.10.10">
    <property type="entry name" value="Winged helix-like DNA-binding domain superfamily/Winged helix DNA-binding domain"/>
    <property type="match status" value="1"/>
</dbReference>
<dbReference type="PROSITE" id="PS50043">
    <property type="entry name" value="HTH_LUXR_2"/>
    <property type="match status" value="1"/>
</dbReference>
<evidence type="ECO:0000256" key="2">
    <source>
        <dbReference type="ARBA" id="ARBA00023125"/>
    </source>
</evidence>
<dbReference type="PANTHER" id="PTHR43214">
    <property type="entry name" value="TWO-COMPONENT RESPONSE REGULATOR"/>
    <property type="match status" value="1"/>
</dbReference>
<dbReference type="AlphaFoldDB" id="A0A1H9W8F0"/>
<dbReference type="EMBL" id="FOGT01000015">
    <property type="protein sequence ID" value="SES30192.1"/>
    <property type="molecule type" value="Genomic_DNA"/>
</dbReference>
<dbReference type="GO" id="GO:0006355">
    <property type="term" value="P:regulation of DNA-templated transcription"/>
    <property type="evidence" value="ECO:0007669"/>
    <property type="project" value="InterPro"/>
</dbReference>
<dbReference type="InterPro" id="IPR016032">
    <property type="entry name" value="Sig_transdc_resp-reg_C-effctor"/>
</dbReference>
<evidence type="ECO:0000256" key="3">
    <source>
        <dbReference type="ARBA" id="ARBA00023163"/>
    </source>
</evidence>
<keyword evidence="3" id="KW-0804">Transcription</keyword>
<dbReference type="Proteomes" id="UP000198571">
    <property type="component" value="Unassembled WGS sequence"/>
</dbReference>
<keyword evidence="1" id="KW-0805">Transcription regulation</keyword>
<sequence length="226" mass="25458">MIKNKGLVGKLVIVDTGGVSETNFTRLFSRVNNGTSVLQIRELPVNTESNDVVFYLINGKEDGEFERLTDMREKTGCKIYLIKAGEACHKCLPYLSFPFDGLFSITFLEENTHLILETIYSNLPVLEPSLHKNLAFEIDQKKSRKTPIKKFELKRELAGCLLKENELNVLQGLLEGKTTNEIAVELYFSPSTVSATISGILKKMQVNDRTQATVQAIRNGWVESLR</sequence>
<dbReference type="InterPro" id="IPR000792">
    <property type="entry name" value="Tscrpt_reg_LuxR_C"/>
</dbReference>
<dbReference type="Pfam" id="PF00196">
    <property type="entry name" value="GerE"/>
    <property type="match status" value="1"/>
</dbReference>
<evidence type="ECO:0000256" key="1">
    <source>
        <dbReference type="ARBA" id="ARBA00023015"/>
    </source>
</evidence>
<evidence type="ECO:0000313" key="6">
    <source>
        <dbReference type="Proteomes" id="UP000198571"/>
    </source>
</evidence>
<keyword evidence="6" id="KW-1185">Reference proteome</keyword>
<organism evidence="5 6">
    <name type="scientific">Salipaludibacillus aurantiacus</name>
    <dbReference type="NCBI Taxonomy" id="1601833"/>
    <lineage>
        <taxon>Bacteria</taxon>
        <taxon>Bacillati</taxon>
        <taxon>Bacillota</taxon>
        <taxon>Bacilli</taxon>
        <taxon>Bacillales</taxon>
        <taxon>Bacillaceae</taxon>
    </lineage>
</organism>
<reference evidence="6" key="1">
    <citation type="submission" date="2016-10" db="EMBL/GenBank/DDBJ databases">
        <authorList>
            <person name="Varghese N."/>
            <person name="Submissions S."/>
        </authorList>
    </citation>
    <scope>NUCLEOTIDE SEQUENCE [LARGE SCALE GENOMIC DNA]</scope>
    <source>
        <strain evidence="6">S9</strain>
    </source>
</reference>
<dbReference type="PANTHER" id="PTHR43214:SF24">
    <property type="entry name" value="TRANSCRIPTIONAL REGULATORY PROTEIN NARL-RELATED"/>
    <property type="match status" value="1"/>
</dbReference>
<protein>
    <submittedName>
        <fullName evidence="5">Regulatory protein, luxR family</fullName>
    </submittedName>
</protein>